<dbReference type="Proteomes" id="UP000754563">
    <property type="component" value="Unassembled WGS sequence"/>
</dbReference>
<dbReference type="EMBL" id="JAGQLH010000047">
    <property type="protein sequence ID" value="MCA9385824.1"/>
    <property type="molecule type" value="Genomic_DNA"/>
</dbReference>
<evidence type="ECO:0000256" key="2">
    <source>
        <dbReference type="ARBA" id="ARBA00022730"/>
    </source>
</evidence>
<evidence type="ECO:0000256" key="1">
    <source>
        <dbReference type="ARBA" id="ARBA00009356"/>
    </source>
</evidence>
<dbReference type="GO" id="GO:0003735">
    <property type="term" value="F:structural constituent of ribosome"/>
    <property type="evidence" value="ECO:0007669"/>
    <property type="project" value="UniProtKB-UniRule"/>
</dbReference>
<comment type="caution">
    <text evidence="10">The sequence shown here is derived from an EMBL/GenBank/DDBJ whole genome shotgun (WGS) entry which is preliminary data.</text>
</comment>
<evidence type="ECO:0000256" key="3">
    <source>
        <dbReference type="ARBA" id="ARBA00022884"/>
    </source>
</evidence>
<comment type="subunit">
    <text evidence="6">Part of the 50S ribosomal subunit.</text>
</comment>
<dbReference type="InterPro" id="IPR020040">
    <property type="entry name" value="Ribosomal_uL6_a/b-dom"/>
</dbReference>
<dbReference type="Pfam" id="PF00347">
    <property type="entry name" value="Ribosomal_L6"/>
    <property type="match status" value="2"/>
</dbReference>
<comment type="similarity">
    <text evidence="1 6 7">Belongs to the universal ribosomal protein uL6 family.</text>
</comment>
<dbReference type="NCBIfam" id="TIGR03654">
    <property type="entry name" value="L6_bact"/>
    <property type="match status" value="1"/>
</dbReference>
<evidence type="ECO:0000313" key="11">
    <source>
        <dbReference type="Proteomes" id="UP000754563"/>
    </source>
</evidence>
<comment type="function">
    <text evidence="6 8">This protein binds to the 23S rRNA, and is important in its secondary structure. It is located near the subunit interface in the base of the L7/L12 stalk, and near the tRNA binding site of the peptidyltransferase center.</text>
</comment>
<dbReference type="HAMAP" id="MF_01365_B">
    <property type="entry name" value="Ribosomal_uL6_B"/>
    <property type="match status" value="1"/>
</dbReference>
<keyword evidence="3 6" id="KW-0694">RNA-binding</keyword>
<organism evidence="10 11">
    <name type="scientific">Candidatus Dojkabacteria bacterium</name>
    <dbReference type="NCBI Taxonomy" id="2099670"/>
    <lineage>
        <taxon>Bacteria</taxon>
        <taxon>Candidatus Dojkabacteria</taxon>
    </lineage>
</organism>
<protein>
    <recommendedName>
        <fullName evidence="6">Large ribosomal subunit protein uL6</fullName>
    </recommendedName>
</protein>
<dbReference type="InterPro" id="IPR000702">
    <property type="entry name" value="Ribosomal_uL6-like"/>
</dbReference>
<keyword evidence="5 6" id="KW-0687">Ribonucleoprotein</keyword>
<evidence type="ECO:0000256" key="4">
    <source>
        <dbReference type="ARBA" id="ARBA00022980"/>
    </source>
</evidence>
<dbReference type="GO" id="GO:0002181">
    <property type="term" value="P:cytoplasmic translation"/>
    <property type="evidence" value="ECO:0007669"/>
    <property type="project" value="TreeGrafter"/>
</dbReference>
<dbReference type="AlphaFoldDB" id="A0A955RKF5"/>
<dbReference type="PRINTS" id="PR00059">
    <property type="entry name" value="RIBOSOMALL6"/>
</dbReference>
<evidence type="ECO:0000259" key="9">
    <source>
        <dbReference type="Pfam" id="PF00347"/>
    </source>
</evidence>
<gene>
    <name evidence="6 10" type="primary">rplF</name>
    <name evidence="10" type="ORF">KC717_04195</name>
</gene>
<evidence type="ECO:0000256" key="8">
    <source>
        <dbReference type="RuleBase" id="RU003870"/>
    </source>
</evidence>
<dbReference type="PIRSF" id="PIRSF002162">
    <property type="entry name" value="Ribosomal_L6"/>
    <property type="match status" value="1"/>
</dbReference>
<proteinExistence type="inferred from homology"/>
<dbReference type="InterPro" id="IPR036789">
    <property type="entry name" value="Ribosomal_uL6-like_a/b-dom_sf"/>
</dbReference>
<dbReference type="FunFam" id="3.90.930.12:FF:000001">
    <property type="entry name" value="50S ribosomal protein L6"/>
    <property type="match status" value="1"/>
</dbReference>
<dbReference type="GO" id="GO:0019843">
    <property type="term" value="F:rRNA binding"/>
    <property type="evidence" value="ECO:0007669"/>
    <property type="project" value="UniProtKB-UniRule"/>
</dbReference>
<evidence type="ECO:0000313" key="10">
    <source>
        <dbReference type="EMBL" id="MCA9385824.1"/>
    </source>
</evidence>
<accession>A0A955RKF5</accession>
<dbReference type="InterPro" id="IPR002358">
    <property type="entry name" value="Ribosomal_uL6_CS"/>
</dbReference>
<name>A0A955RKF5_9BACT</name>
<dbReference type="PANTHER" id="PTHR11655:SF14">
    <property type="entry name" value="LARGE RIBOSOMAL SUBUNIT PROTEIN UL6M"/>
    <property type="match status" value="1"/>
</dbReference>
<feature type="domain" description="Large ribosomal subunit protein uL6 alpha-beta" evidence="9">
    <location>
        <begin position="99"/>
        <end position="172"/>
    </location>
</feature>
<dbReference type="PANTHER" id="PTHR11655">
    <property type="entry name" value="60S/50S RIBOSOMAL PROTEIN L6/L9"/>
    <property type="match status" value="1"/>
</dbReference>
<dbReference type="GO" id="GO:0022625">
    <property type="term" value="C:cytosolic large ribosomal subunit"/>
    <property type="evidence" value="ECO:0007669"/>
    <property type="project" value="UniProtKB-UniRule"/>
</dbReference>
<evidence type="ECO:0000256" key="5">
    <source>
        <dbReference type="ARBA" id="ARBA00023274"/>
    </source>
</evidence>
<keyword evidence="2 6" id="KW-0699">rRNA-binding</keyword>
<dbReference type="Gene3D" id="3.90.930.12">
    <property type="entry name" value="Ribosomal protein L6, alpha-beta domain"/>
    <property type="match status" value="2"/>
</dbReference>
<feature type="domain" description="Large ribosomal subunit protein uL6 alpha-beta" evidence="9">
    <location>
        <begin position="11"/>
        <end position="90"/>
    </location>
</feature>
<reference evidence="10" key="1">
    <citation type="submission" date="2020-04" db="EMBL/GenBank/DDBJ databases">
        <authorList>
            <person name="Zhang T."/>
        </authorList>
    </citation>
    <scope>NUCLEOTIDE SEQUENCE</scope>
    <source>
        <strain evidence="10">HKST-UBA11</strain>
    </source>
</reference>
<dbReference type="PROSITE" id="PS00525">
    <property type="entry name" value="RIBOSOMAL_L6_1"/>
    <property type="match status" value="1"/>
</dbReference>
<keyword evidence="4 6" id="KW-0689">Ribosomal protein</keyword>
<dbReference type="SUPFAM" id="SSF56053">
    <property type="entry name" value="Ribosomal protein L6"/>
    <property type="match status" value="2"/>
</dbReference>
<evidence type="ECO:0000256" key="6">
    <source>
        <dbReference type="HAMAP-Rule" id="MF_01365"/>
    </source>
</evidence>
<reference evidence="10" key="2">
    <citation type="journal article" date="2021" name="Microbiome">
        <title>Successional dynamics and alternative stable states in a saline activated sludge microbial community over 9 years.</title>
        <authorList>
            <person name="Wang Y."/>
            <person name="Ye J."/>
            <person name="Ju F."/>
            <person name="Liu L."/>
            <person name="Boyd J.A."/>
            <person name="Deng Y."/>
            <person name="Parks D.H."/>
            <person name="Jiang X."/>
            <person name="Yin X."/>
            <person name="Woodcroft B.J."/>
            <person name="Tyson G.W."/>
            <person name="Hugenholtz P."/>
            <person name="Polz M.F."/>
            <person name="Zhang T."/>
        </authorList>
    </citation>
    <scope>NUCLEOTIDE SEQUENCE</scope>
    <source>
        <strain evidence="10">HKST-UBA11</strain>
    </source>
</reference>
<evidence type="ECO:0000256" key="7">
    <source>
        <dbReference type="RuleBase" id="RU003869"/>
    </source>
</evidence>
<dbReference type="InterPro" id="IPR019906">
    <property type="entry name" value="Ribosomal_uL6_bac-type"/>
</dbReference>
<dbReference type="FunFam" id="3.90.930.12:FF:000002">
    <property type="entry name" value="50S ribosomal protein L6"/>
    <property type="match status" value="1"/>
</dbReference>
<sequence>MSRIGQQPITIPSSVSVTIEKGGDYGNQIVTVKGPKGELAESIRHGISVEFNTESNEVTLTRKNDSKQNKAFHGLYRSLIDSMVQGVTEGFSKVLEIHGVGYRAKVVGKQLELSLGLNHPILFDIPDGIEITVVKDIDITVGGIDKQLVGHVAAVIRDYRKPEPYKGKGIRYQGEYVRRKVGKTAAK</sequence>